<dbReference type="InterPro" id="IPR029033">
    <property type="entry name" value="His_PPase_superfam"/>
</dbReference>
<dbReference type="AlphaFoldDB" id="A0A0F5FMX5"/>
<name>A0A0F5FMX5_9HYPH</name>
<organism evidence="3 4">
    <name type="scientific">Devosia chinhatensis</name>
    <dbReference type="NCBI Taxonomy" id="429727"/>
    <lineage>
        <taxon>Bacteria</taxon>
        <taxon>Pseudomonadati</taxon>
        <taxon>Pseudomonadota</taxon>
        <taxon>Alphaproteobacteria</taxon>
        <taxon>Hyphomicrobiales</taxon>
        <taxon>Devosiaceae</taxon>
        <taxon>Devosia</taxon>
    </lineage>
</organism>
<feature type="active site" description="Tele-phosphohistidine intermediate" evidence="1">
    <location>
        <position position="25"/>
    </location>
</feature>
<dbReference type="PIRSF" id="PIRSF000709">
    <property type="entry name" value="6PFK_2-Ptase"/>
    <property type="match status" value="1"/>
</dbReference>
<dbReference type="EMBL" id="JZEY01000054">
    <property type="protein sequence ID" value="KKB10196.1"/>
    <property type="molecule type" value="Genomic_DNA"/>
</dbReference>
<dbReference type="PATRIC" id="fig|429727.3.peg.419"/>
<evidence type="ECO:0008006" key="5">
    <source>
        <dbReference type="Google" id="ProtNLM"/>
    </source>
</evidence>
<dbReference type="InterPro" id="IPR050275">
    <property type="entry name" value="PGM_Phosphatase"/>
</dbReference>
<feature type="binding site" evidence="2">
    <location>
        <begin position="24"/>
        <end position="31"/>
    </location>
    <ligand>
        <name>substrate</name>
    </ligand>
</feature>
<dbReference type="GO" id="GO:0005737">
    <property type="term" value="C:cytoplasm"/>
    <property type="evidence" value="ECO:0007669"/>
    <property type="project" value="TreeGrafter"/>
</dbReference>
<dbReference type="Gene3D" id="3.40.50.1240">
    <property type="entry name" value="Phosphoglycerate mutase-like"/>
    <property type="match status" value="1"/>
</dbReference>
<dbReference type="GO" id="GO:0016791">
    <property type="term" value="F:phosphatase activity"/>
    <property type="evidence" value="ECO:0007669"/>
    <property type="project" value="TreeGrafter"/>
</dbReference>
<dbReference type="PANTHER" id="PTHR48100:SF59">
    <property type="entry name" value="ADENOSYLCOBALAMIN_ALPHA-RIBAZOLE PHOSPHATASE"/>
    <property type="match status" value="1"/>
</dbReference>
<evidence type="ECO:0000313" key="3">
    <source>
        <dbReference type="EMBL" id="KKB10196.1"/>
    </source>
</evidence>
<dbReference type="CDD" id="cd07067">
    <property type="entry name" value="HP_PGM_like"/>
    <property type="match status" value="1"/>
</dbReference>
<comment type="caution">
    <text evidence="3">The sequence shown here is derived from an EMBL/GenBank/DDBJ whole genome shotgun (WGS) entry which is preliminary data.</text>
</comment>
<dbReference type="PANTHER" id="PTHR48100">
    <property type="entry name" value="BROAD-SPECIFICITY PHOSPHATASE YOR283W-RELATED"/>
    <property type="match status" value="1"/>
</dbReference>
<gene>
    <name evidence="3" type="ORF">VE26_01990</name>
</gene>
<accession>A0A0F5FMX5</accession>
<protein>
    <recommendedName>
        <fullName evidence="5">Phosphoglycerate mutase</fullName>
    </recommendedName>
</protein>
<feature type="active site" description="Proton donor/acceptor" evidence="1">
    <location>
        <position position="109"/>
    </location>
</feature>
<keyword evidence="4" id="KW-1185">Reference proteome</keyword>
<feature type="binding site" evidence="2">
    <location>
        <position position="82"/>
    </location>
    <ligand>
        <name>substrate</name>
    </ligand>
</feature>
<evidence type="ECO:0000256" key="2">
    <source>
        <dbReference type="PIRSR" id="PIRSR613078-2"/>
    </source>
</evidence>
<sequence>MRTRDDAARDAMTTLVWPEIYFIRHGETPWNAERRYQGRKDIPLNDKGRGQASQNGKTLAALFAARGIDPTSFEWHASPLGRTRETMDRVRLGFSQHLPDVQYDVRLMEISFGVLEGSLHDELPANMAVAPGARDETYWEFRPENGENYRDVEARLTEFAGVLKGPSVVVAHGGIARALRVLIERAPIAEVINWAPPQDVIMHFTPGRLELLGAADL</sequence>
<dbReference type="STRING" id="429727.VE26_01990"/>
<dbReference type="SMART" id="SM00855">
    <property type="entry name" value="PGAM"/>
    <property type="match status" value="1"/>
</dbReference>
<reference evidence="3 4" key="1">
    <citation type="submission" date="2015-03" db="EMBL/GenBank/DDBJ databases">
        <authorList>
            <person name="Hassan Y."/>
            <person name="Lepp D."/>
            <person name="Li X.-Z."/>
            <person name="Zhou T."/>
        </authorList>
    </citation>
    <scope>NUCLEOTIDE SEQUENCE [LARGE SCALE GENOMIC DNA]</scope>
    <source>
        <strain evidence="3 4">IPL18</strain>
    </source>
</reference>
<evidence type="ECO:0000313" key="4">
    <source>
        <dbReference type="Proteomes" id="UP000033649"/>
    </source>
</evidence>
<proteinExistence type="predicted"/>
<dbReference type="Pfam" id="PF00300">
    <property type="entry name" value="His_Phos_1"/>
    <property type="match status" value="1"/>
</dbReference>
<dbReference type="Proteomes" id="UP000033649">
    <property type="component" value="Unassembled WGS sequence"/>
</dbReference>
<dbReference type="SUPFAM" id="SSF53254">
    <property type="entry name" value="Phosphoglycerate mutase-like"/>
    <property type="match status" value="1"/>
</dbReference>
<evidence type="ECO:0000256" key="1">
    <source>
        <dbReference type="PIRSR" id="PIRSR613078-1"/>
    </source>
</evidence>
<dbReference type="InterPro" id="IPR013078">
    <property type="entry name" value="His_Pase_superF_clade-1"/>
</dbReference>